<dbReference type="EMBL" id="KD241892">
    <property type="protein sequence ID" value="EMS49552.1"/>
    <property type="molecule type" value="Genomic_DNA"/>
</dbReference>
<proteinExistence type="predicted"/>
<reference evidence="1" key="1">
    <citation type="journal article" date="2013" name="Nature">
        <title>Draft genome of the wheat A-genome progenitor Triticum urartu.</title>
        <authorList>
            <person name="Ling H.Q."/>
            <person name="Zhao S."/>
            <person name="Liu D."/>
            <person name="Wang J."/>
            <person name="Sun H."/>
            <person name="Zhang C."/>
            <person name="Fan H."/>
            <person name="Li D."/>
            <person name="Dong L."/>
            <person name="Tao Y."/>
            <person name="Gao C."/>
            <person name="Wu H."/>
            <person name="Li Y."/>
            <person name="Cui Y."/>
            <person name="Guo X."/>
            <person name="Zheng S."/>
            <person name="Wang B."/>
            <person name="Yu K."/>
            <person name="Liang Q."/>
            <person name="Yang W."/>
            <person name="Lou X."/>
            <person name="Chen J."/>
            <person name="Feng M."/>
            <person name="Jian J."/>
            <person name="Zhang X."/>
            <person name="Luo G."/>
            <person name="Jiang Y."/>
            <person name="Liu J."/>
            <person name="Wang Z."/>
            <person name="Sha Y."/>
            <person name="Zhang B."/>
            <person name="Wu H."/>
            <person name="Tang D."/>
            <person name="Shen Q."/>
            <person name="Xue P."/>
            <person name="Zou S."/>
            <person name="Wang X."/>
            <person name="Liu X."/>
            <person name="Wang F."/>
            <person name="Yang Y."/>
            <person name="An X."/>
            <person name="Dong Z."/>
            <person name="Zhang K."/>
            <person name="Zhang X."/>
            <person name="Luo M.C."/>
            <person name="Dvorak J."/>
            <person name="Tong Y."/>
            <person name="Wang J."/>
            <person name="Yang H."/>
            <person name="Li Z."/>
            <person name="Wang D."/>
            <person name="Zhang A."/>
            <person name="Wang J."/>
        </authorList>
    </citation>
    <scope>NUCLEOTIDE SEQUENCE</scope>
</reference>
<protein>
    <submittedName>
        <fullName evidence="1">Uncharacterized protein</fullName>
    </submittedName>
</protein>
<name>M7YQ86_TRIUA</name>
<organism evidence="1">
    <name type="scientific">Triticum urartu</name>
    <name type="common">Red wild einkorn</name>
    <name type="synonym">Crithodium urartu</name>
    <dbReference type="NCBI Taxonomy" id="4572"/>
    <lineage>
        <taxon>Eukaryota</taxon>
        <taxon>Viridiplantae</taxon>
        <taxon>Streptophyta</taxon>
        <taxon>Embryophyta</taxon>
        <taxon>Tracheophyta</taxon>
        <taxon>Spermatophyta</taxon>
        <taxon>Magnoliopsida</taxon>
        <taxon>Liliopsida</taxon>
        <taxon>Poales</taxon>
        <taxon>Poaceae</taxon>
        <taxon>BOP clade</taxon>
        <taxon>Pooideae</taxon>
        <taxon>Triticodae</taxon>
        <taxon>Triticeae</taxon>
        <taxon>Triticinae</taxon>
        <taxon>Triticum</taxon>
    </lineage>
</organism>
<sequence length="133" mass="13667">MPGKSTRGWEWPEAEEAALFDDKCSDAWIHGRQHGRARHWGGFVATAAASQGAATSMSFDACGSVTGGEVAGAAGFRGGETEGVEAEVVLVDDGGTQARAGCWAPGAWELRGGTMAGTQGRAAAAHVLRHGRN</sequence>
<accession>M7YQ86</accession>
<gene>
    <name evidence="1" type="ORF">TRIUR3_34054</name>
</gene>
<dbReference type="AlphaFoldDB" id="M7YQ86"/>
<evidence type="ECO:0000313" key="1">
    <source>
        <dbReference type="EMBL" id="EMS49552.1"/>
    </source>
</evidence>